<dbReference type="RefSeq" id="WP_344648063.1">
    <property type="nucleotide sequence ID" value="NZ_BAAAGX010000006.1"/>
</dbReference>
<dbReference type="Gene3D" id="3.40.30.10">
    <property type="entry name" value="Glutaredoxin"/>
    <property type="match status" value="1"/>
</dbReference>
<accession>A0ABN0TVK2</accession>
<gene>
    <name evidence="2" type="ORF">GCM10009539_15930</name>
</gene>
<sequence length="140" mass="15174">MGDRIWILAAVLAVATAVGLIWRARTGRVRTTEDHVDVWAELGIEPGNAAVTLVQFSSAFCAPCRATRRILTDVSGQLPEVHHVEVDAESHLDVVRKLDVRSTPTTLLVDRTGAITGRAVGQPRRDDVLAALGPYLSRDV</sequence>
<organism evidence="2 3">
    <name type="scientific">Cryptosporangium japonicum</name>
    <dbReference type="NCBI Taxonomy" id="80872"/>
    <lineage>
        <taxon>Bacteria</taxon>
        <taxon>Bacillati</taxon>
        <taxon>Actinomycetota</taxon>
        <taxon>Actinomycetes</taxon>
        <taxon>Cryptosporangiales</taxon>
        <taxon>Cryptosporangiaceae</taxon>
        <taxon>Cryptosporangium</taxon>
    </lineage>
</organism>
<feature type="domain" description="Thioredoxin" evidence="1">
    <location>
        <begin position="9"/>
        <end position="137"/>
    </location>
</feature>
<dbReference type="CDD" id="cd02947">
    <property type="entry name" value="TRX_family"/>
    <property type="match status" value="1"/>
</dbReference>
<dbReference type="EMBL" id="BAAAGX010000006">
    <property type="protein sequence ID" value="GAA0231323.1"/>
    <property type="molecule type" value="Genomic_DNA"/>
</dbReference>
<evidence type="ECO:0000313" key="2">
    <source>
        <dbReference type="EMBL" id="GAA0231323.1"/>
    </source>
</evidence>
<keyword evidence="3" id="KW-1185">Reference proteome</keyword>
<dbReference type="InterPro" id="IPR013766">
    <property type="entry name" value="Thioredoxin_domain"/>
</dbReference>
<dbReference type="PROSITE" id="PS51352">
    <property type="entry name" value="THIOREDOXIN_2"/>
    <property type="match status" value="1"/>
</dbReference>
<dbReference type="SUPFAM" id="SSF52833">
    <property type="entry name" value="Thioredoxin-like"/>
    <property type="match status" value="1"/>
</dbReference>
<comment type="caution">
    <text evidence="2">The sequence shown here is derived from an EMBL/GenBank/DDBJ whole genome shotgun (WGS) entry which is preliminary data.</text>
</comment>
<dbReference type="Proteomes" id="UP001500967">
    <property type="component" value="Unassembled WGS sequence"/>
</dbReference>
<proteinExistence type="predicted"/>
<protein>
    <recommendedName>
        <fullName evidence="1">Thioredoxin domain-containing protein</fullName>
    </recommendedName>
</protein>
<dbReference type="Pfam" id="PF00085">
    <property type="entry name" value="Thioredoxin"/>
    <property type="match status" value="1"/>
</dbReference>
<evidence type="ECO:0000313" key="3">
    <source>
        <dbReference type="Proteomes" id="UP001500967"/>
    </source>
</evidence>
<evidence type="ECO:0000259" key="1">
    <source>
        <dbReference type="PROSITE" id="PS51352"/>
    </source>
</evidence>
<dbReference type="InterPro" id="IPR036249">
    <property type="entry name" value="Thioredoxin-like_sf"/>
</dbReference>
<name>A0ABN0TVK2_9ACTN</name>
<reference evidence="2 3" key="1">
    <citation type="journal article" date="2019" name="Int. J. Syst. Evol. Microbiol.">
        <title>The Global Catalogue of Microorganisms (GCM) 10K type strain sequencing project: providing services to taxonomists for standard genome sequencing and annotation.</title>
        <authorList>
            <consortium name="The Broad Institute Genomics Platform"/>
            <consortium name="The Broad Institute Genome Sequencing Center for Infectious Disease"/>
            <person name="Wu L."/>
            <person name="Ma J."/>
        </authorList>
    </citation>
    <scope>NUCLEOTIDE SEQUENCE [LARGE SCALE GENOMIC DNA]</scope>
    <source>
        <strain evidence="2 3">JCM 10425</strain>
    </source>
</reference>